<evidence type="ECO:0000256" key="1">
    <source>
        <dbReference type="ARBA" id="ARBA00004651"/>
    </source>
</evidence>
<accession>A0A0R1NPQ6</accession>
<comment type="caution">
    <text evidence="8">The sequence shown here is derived from an EMBL/GenBank/DDBJ whole genome shotgun (WGS) entry which is preliminary data.</text>
</comment>
<dbReference type="SUPFAM" id="SSF103473">
    <property type="entry name" value="MFS general substrate transporter"/>
    <property type="match status" value="1"/>
</dbReference>
<dbReference type="PROSITE" id="PS50850">
    <property type="entry name" value="MFS"/>
    <property type="match status" value="1"/>
</dbReference>
<dbReference type="PATRIC" id="fig|1423766.4.peg.404"/>
<dbReference type="InterPro" id="IPR036259">
    <property type="entry name" value="MFS_trans_sf"/>
</dbReference>
<dbReference type="PANTHER" id="PTHR23508">
    <property type="entry name" value="CARBOXYLIC ACID TRANSPORTER PROTEIN HOMOLOG"/>
    <property type="match status" value="1"/>
</dbReference>
<keyword evidence="3 6" id="KW-0812">Transmembrane</keyword>
<evidence type="ECO:0000256" key="3">
    <source>
        <dbReference type="ARBA" id="ARBA00022692"/>
    </source>
</evidence>
<organism evidence="8 9">
    <name type="scientific">Lentilactobacillus kisonensis DSM 19906 = JCM 15041</name>
    <dbReference type="NCBI Taxonomy" id="1423766"/>
    <lineage>
        <taxon>Bacteria</taxon>
        <taxon>Bacillati</taxon>
        <taxon>Bacillota</taxon>
        <taxon>Bacilli</taxon>
        <taxon>Lactobacillales</taxon>
        <taxon>Lactobacillaceae</taxon>
        <taxon>Lentilactobacillus</taxon>
    </lineage>
</organism>
<reference evidence="8 9" key="1">
    <citation type="journal article" date="2015" name="Genome Announc.">
        <title>Expanding the biotechnology potential of lactobacilli through comparative genomics of 213 strains and associated genera.</title>
        <authorList>
            <person name="Sun Z."/>
            <person name="Harris H.M."/>
            <person name="McCann A."/>
            <person name="Guo C."/>
            <person name="Argimon S."/>
            <person name="Zhang W."/>
            <person name="Yang X."/>
            <person name="Jeffery I.B."/>
            <person name="Cooney J.C."/>
            <person name="Kagawa T.F."/>
            <person name="Liu W."/>
            <person name="Song Y."/>
            <person name="Salvetti E."/>
            <person name="Wrobel A."/>
            <person name="Rasinkangas P."/>
            <person name="Parkhill J."/>
            <person name="Rea M.C."/>
            <person name="O'Sullivan O."/>
            <person name="Ritari J."/>
            <person name="Douillard F.P."/>
            <person name="Paul Ross R."/>
            <person name="Yang R."/>
            <person name="Briner A.E."/>
            <person name="Felis G.E."/>
            <person name="de Vos W.M."/>
            <person name="Barrangou R."/>
            <person name="Klaenhammer T.R."/>
            <person name="Caufield P.W."/>
            <person name="Cui Y."/>
            <person name="Zhang H."/>
            <person name="O'Toole P.W."/>
        </authorList>
    </citation>
    <scope>NUCLEOTIDE SEQUENCE [LARGE SCALE GENOMIC DNA]</scope>
    <source>
        <strain evidence="8 9">DSM 19906</strain>
    </source>
</reference>
<keyword evidence="9" id="KW-1185">Reference proteome</keyword>
<sequence length="449" mass="48031">MDNKEIGIMKNLGKYWNLSVSAGLGSMLGSGIIVGLASTITVWQMGLNLTNGQVGVISGALTFAIAFGSIFGSRFADKVGIVTIFDWVNFLYAIGAGICVFSNGYLMLLAGVVICGVASGTDLPVSLTVISRDAPNQKLASQMVASTQIFWQVGQFVSTGAAFVVSTMSVTGGRIVFGFFALVALVLWVWRTFTKGIRVLHKEAAERLAAKEAELDENPTKKASVIQVLFRSSRSKIYIRLFAAIAIYYIFWNFVANTFGQFTTFMFVKAGASQTLSTGIGLGLHIAALFILGFYVTIAGSAKRNTWFTLGVIFALIAMGGLAVFGATSIALIVAFMLVWGVGSMLSGEAIYKVWTQESFPDEIRATIQGFINGVSRFLCGILAMFTPLLVLPTTIKATMWGFVGIVIVFGLAGFAMIHYEKKYNMINGDEASKEAAAKAAGDATTPSN</sequence>
<dbReference type="InterPro" id="IPR011701">
    <property type="entry name" value="MFS"/>
</dbReference>
<feature type="transmembrane region" description="Helical" evidence="6">
    <location>
        <begin position="398"/>
        <end position="418"/>
    </location>
</feature>
<feature type="transmembrane region" description="Helical" evidence="6">
    <location>
        <begin position="237"/>
        <end position="255"/>
    </location>
</feature>
<evidence type="ECO:0000256" key="2">
    <source>
        <dbReference type="ARBA" id="ARBA00022448"/>
    </source>
</evidence>
<feature type="transmembrane region" description="Helical" evidence="6">
    <location>
        <begin position="331"/>
        <end position="351"/>
    </location>
</feature>
<dbReference type="InterPro" id="IPR020846">
    <property type="entry name" value="MFS_dom"/>
</dbReference>
<feature type="transmembrane region" description="Helical" evidence="6">
    <location>
        <begin position="371"/>
        <end position="392"/>
    </location>
</feature>
<evidence type="ECO:0000256" key="5">
    <source>
        <dbReference type="ARBA" id="ARBA00023136"/>
    </source>
</evidence>
<feature type="domain" description="Major facilitator superfamily (MFS) profile" evidence="7">
    <location>
        <begin position="1"/>
        <end position="423"/>
    </location>
</feature>
<dbReference type="EMBL" id="AZEB01000010">
    <property type="protein sequence ID" value="KRL22102.1"/>
    <property type="molecule type" value="Genomic_DNA"/>
</dbReference>
<keyword evidence="5 6" id="KW-0472">Membrane</keyword>
<proteinExistence type="predicted"/>
<feature type="transmembrane region" description="Helical" evidence="6">
    <location>
        <begin position="275"/>
        <end position="295"/>
    </location>
</feature>
<feature type="transmembrane region" description="Helical" evidence="6">
    <location>
        <begin position="307"/>
        <end position="325"/>
    </location>
</feature>
<evidence type="ECO:0000313" key="8">
    <source>
        <dbReference type="EMBL" id="KRL22102.1"/>
    </source>
</evidence>
<comment type="subcellular location">
    <subcellularLocation>
        <location evidence="1">Cell membrane</location>
        <topology evidence="1">Multi-pass membrane protein</topology>
    </subcellularLocation>
</comment>
<dbReference type="Pfam" id="PF07690">
    <property type="entry name" value="MFS_1"/>
    <property type="match status" value="1"/>
</dbReference>
<dbReference type="Gene3D" id="1.20.1250.20">
    <property type="entry name" value="MFS general substrate transporter like domains"/>
    <property type="match status" value="1"/>
</dbReference>
<evidence type="ECO:0000256" key="6">
    <source>
        <dbReference type="SAM" id="Phobius"/>
    </source>
</evidence>
<evidence type="ECO:0000256" key="4">
    <source>
        <dbReference type="ARBA" id="ARBA00022989"/>
    </source>
</evidence>
<dbReference type="Proteomes" id="UP000051439">
    <property type="component" value="Unassembled WGS sequence"/>
</dbReference>
<keyword evidence="4 6" id="KW-1133">Transmembrane helix</keyword>
<evidence type="ECO:0000259" key="7">
    <source>
        <dbReference type="PROSITE" id="PS50850"/>
    </source>
</evidence>
<name>A0A0R1NPQ6_9LACO</name>
<feature type="transmembrane region" description="Helical" evidence="6">
    <location>
        <begin position="175"/>
        <end position="193"/>
    </location>
</feature>
<gene>
    <name evidence="8" type="ORF">FC98_GL000404</name>
</gene>
<feature type="transmembrane region" description="Helical" evidence="6">
    <location>
        <begin position="20"/>
        <end position="42"/>
    </location>
</feature>
<dbReference type="GO" id="GO:0046943">
    <property type="term" value="F:carboxylic acid transmembrane transporter activity"/>
    <property type="evidence" value="ECO:0007669"/>
    <property type="project" value="TreeGrafter"/>
</dbReference>
<dbReference type="AlphaFoldDB" id="A0A0R1NPQ6"/>
<evidence type="ECO:0000313" key="9">
    <source>
        <dbReference type="Proteomes" id="UP000051439"/>
    </source>
</evidence>
<protein>
    <submittedName>
        <fullName evidence="8">Major facilitator superfamily protein</fullName>
    </submittedName>
</protein>
<keyword evidence="2" id="KW-0813">Transport</keyword>
<dbReference type="PANTHER" id="PTHR23508:SF10">
    <property type="entry name" value="CARBOXYLIC ACID TRANSPORTER PROTEIN HOMOLOG"/>
    <property type="match status" value="1"/>
</dbReference>
<feature type="transmembrane region" description="Helical" evidence="6">
    <location>
        <begin position="54"/>
        <end position="72"/>
    </location>
</feature>
<dbReference type="GO" id="GO:0005886">
    <property type="term" value="C:plasma membrane"/>
    <property type="evidence" value="ECO:0007669"/>
    <property type="project" value="UniProtKB-SubCell"/>
</dbReference>